<dbReference type="SUPFAM" id="SSF56959">
    <property type="entry name" value="Leukocidin-like"/>
    <property type="match status" value="1"/>
</dbReference>
<protein>
    <submittedName>
        <fullName evidence="3">MspA protein</fullName>
    </submittedName>
</protein>
<evidence type="ECO:0000256" key="1">
    <source>
        <dbReference type="ARBA" id="ARBA00022729"/>
    </source>
</evidence>
<dbReference type="InterPro" id="IPR015286">
    <property type="entry name" value="Porin_fam_mycobact-type"/>
</dbReference>
<dbReference type="Proteomes" id="UP000321797">
    <property type="component" value="Unassembled WGS sequence"/>
</dbReference>
<sequence>MVSATSVLSRVVILACVGCLMVPPAGADPAPDAVPVSPQVPSKEPATVRTPDGWTLTVGTRDEAQVPVAPLTTAISSREYVSSGTYFAELIAPEGEAPEGTLEAGYQIGCGIDMSTANGVTMSGSAGMAPGLGAMVPIPPGPAAPFQLLPALATPITGVVTVGLKPGLVFIVPVHQKVFKGAHPWVMISEFHVKIDGCVGQSFIRSYAVLTRETEESDVVLSYVGSTTTV</sequence>
<feature type="signal peptide" evidence="2">
    <location>
        <begin position="1"/>
        <end position="27"/>
    </location>
</feature>
<organism evidence="3 4">
    <name type="scientific">Mycolicibacter arupensis</name>
    <dbReference type="NCBI Taxonomy" id="342002"/>
    <lineage>
        <taxon>Bacteria</taxon>
        <taxon>Bacillati</taxon>
        <taxon>Actinomycetota</taxon>
        <taxon>Actinomycetes</taxon>
        <taxon>Mycobacteriales</taxon>
        <taxon>Mycobacteriaceae</taxon>
        <taxon>Mycolicibacter</taxon>
    </lineage>
</organism>
<comment type="caution">
    <text evidence="3">The sequence shown here is derived from an EMBL/GenBank/DDBJ whole genome shotgun (WGS) entry which is preliminary data.</text>
</comment>
<dbReference type="Pfam" id="PF09203">
    <property type="entry name" value="MspA"/>
    <property type="match status" value="1"/>
</dbReference>
<name>A0A5C7YFU1_9MYCO</name>
<feature type="chain" id="PRO_5023107996" evidence="2">
    <location>
        <begin position="28"/>
        <end position="230"/>
    </location>
</feature>
<dbReference type="AlphaFoldDB" id="A0A5C7YFU1"/>
<dbReference type="Gene3D" id="2.60.40.1650">
    <property type="entry name" value="Porin MspA (Ig-like beta-sandwich domain)"/>
    <property type="match status" value="2"/>
</dbReference>
<evidence type="ECO:0000256" key="2">
    <source>
        <dbReference type="SAM" id="SignalP"/>
    </source>
</evidence>
<accession>A0A5C7YFU1</accession>
<dbReference type="EMBL" id="SSGD01000004">
    <property type="protein sequence ID" value="TXI60363.1"/>
    <property type="molecule type" value="Genomic_DNA"/>
</dbReference>
<evidence type="ECO:0000313" key="4">
    <source>
        <dbReference type="Proteomes" id="UP000321797"/>
    </source>
</evidence>
<reference evidence="3 4" key="1">
    <citation type="submission" date="2018-09" db="EMBL/GenBank/DDBJ databases">
        <title>Metagenome Assembled Genomes from an Advanced Water Purification Facility.</title>
        <authorList>
            <person name="Stamps B.W."/>
            <person name="Spear J.R."/>
        </authorList>
    </citation>
    <scope>NUCLEOTIDE SEQUENCE [LARGE SCALE GENOMIC DNA]</scope>
    <source>
        <strain evidence="3">Bin_29_2</strain>
    </source>
</reference>
<keyword evidence="1 2" id="KW-0732">Signal</keyword>
<gene>
    <name evidence="3" type="ORF">E6Q54_00560</name>
</gene>
<evidence type="ECO:0000313" key="3">
    <source>
        <dbReference type="EMBL" id="TXI60363.1"/>
    </source>
</evidence>
<dbReference type="InterPro" id="IPR036435">
    <property type="entry name" value="Leukocidin/porin_MspA_sf"/>
</dbReference>
<proteinExistence type="predicted"/>